<dbReference type="InterPro" id="IPR037294">
    <property type="entry name" value="ABC_BtuC-like"/>
</dbReference>
<feature type="transmembrane region" description="Helical" evidence="8">
    <location>
        <begin position="286"/>
        <end position="312"/>
    </location>
</feature>
<evidence type="ECO:0000313" key="9">
    <source>
        <dbReference type="EMBL" id="MCV3728244.1"/>
    </source>
</evidence>
<feature type="transmembrane region" description="Helical" evidence="8">
    <location>
        <begin position="332"/>
        <end position="350"/>
    </location>
</feature>
<comment type="subcellular location">
    <subcellularLocation>
        <location evidence="1">Cell membrane</location>
        <topology evidence="1">Multi-pass membrane protein</topology>
    </subcellularLocation>
</comment>
<feature type="transmembrane region" description="Helical" evidence="8">
    <location>
        <begin position="138"/>
        <end position="158"/>
    </location>
</feature>
<evidence type="ECO:0000256" key="2">
    <source>
        <dbReference type="ARBA" id="ARBA00007935"/>
    </source>
</evidence>
<comment type="similarity">
    <text evidence="2">Belongs to the binding-protein-dependent transport system permease family. FecCD subfamily.</text>
</comment>
<evidence type="ECO:0000256" key="7">
    <source>
        <dbReference type="ARBA" id="ARBA00023136"/>
    </source>
</evidence>
<dbReference type="SUPFAM" id="SSF81345">
    <property type="entry name" value="ABC transporter involved in vitamin B12 uptake, BtuC"/>
    <property type="match status" value="1"/>
</dbReference>
<feature type="transmembrane region" description="Helical" evidence="8">
    <location>
        <begin position="362"/>
        <end position="379"/>
    </location>
</feature>
<dbReference type="Gene3D" id="1.10.3470.10">
    <property type="entry name" value="ABC transporter involved in vitamin B12 uptake, BtuC"/>
    <property type="match status" value="1"/>
</dbReference>
<feature type="transmembrane region" description="Helical" evidence="8">
    <location>
        <begin position="35"/>
        <end position="55"/>
    </location>
</feature>
<evidence type="ECO:0000256" key="4">
    <source>
        <dbReference type="ARBA" id="ARBA00022475"/>
    </source>
</evidence>
<feature type="transmembrane region" description="Helical" evidence="8">
    <location>
        <begin position="247"/>
        <end position="265"/>
    </location>
</feature>
<evidence type="ECO:0000313" key="10">
    <source>
        <dbReference type="Proteomes" id="UP001208245"/>
    </source>
</evidence>
<organism evidence="9 10">
    <name type="scientific">Ureaplasma miroungigenitalium</name>
    <dbReference type="NCBI Taxonomy" id="1042321"/>
    <lineage>
        <taxon>Bacteria</taxon>
        <taxon>Bacillati</taxon>
        <taxon>Mycoplasmatota</taxon>
        <taxon>Mycoplasmoidales</taxon>
        <taxon>Mycoplasmoidaceae</taxon>
        <taxon>Ureaplasma</taxon>
    </lineage>
</organism>
<comment type="caution">
    <text evidence="9">The sequence shown here is derived from an EMBL/GenBank/DDBJ whole genome shotgun (WGS) entry which is preliminary data.</text>
</comment>
<evidence type="ECO:0000256" key="8">
    <source>
        <dbReference type="SAM" id="Phobius"/>
    </source>
</evidence>
<dbReference type="CDD" id="cd06550">
    <property type="entry name" value="TM_ABC_iron-siderophores_like"/>
    <property type="match status" value="1"/>
</dbReference>
<dbReference type="EMBL" id="JAOXHL010000001">
    <property type="protein sequence ID" value="MCV3728244.1"/>
    <property type="molecule type" value="Genomic_DNA"/>
</dbReference>
<dbReference type="InterPro" id="IPR000522">
    <property type="entry name" value="ABC_transptr_permease_BtuC"/>
</dbReference>
<evidence type="ECO:0000256" key="3">
    <source>
        <dbReference type="ARBA" id="ARBA00022448"/>
    </source>
</evidence>
<name>A0ABT3BLV3_9BACT</name>
<keyword evidence="7 8" id="KW-0472">Membrane</keyword>
<dbReference type="Pfam" id="PF01032">
    <property type="entry name" value="FecCD"/>
    <property type="match status" value="1"/>
</dbReference>
<keyword evidence="5 8" id="KW-0812">Transmembrane</keyword>
<protein>
    <submittedName>
        <fullName evidence="9">Iron ABC transporter permease</fullName>
    </submittedName>
</protein>
<accession>A0ABT3BLV3</accession>
<evidence type="ECO:0000256" key="6">
    <source>
        <dbReference type="ARBA" id="ARBA00022989"/>
    </source>
</evidence>
<feature type="transmembrane region" description="Helical" evidence="8">
    <location>
        <begin position="164"/>
        <end position="185"/>
    </location>
</feature>
<feature type="transmembrane region" description="Helical" evidence="8">
    <location>
        <begin position="106"/>
        <end position="126"/>
    </location>
</feature>
<reference evidence="9 10" key="1">
    <citation type="journal article" date="2020" name="Int. J. Syst. Evol. Microbiol.">
        <title>Ureaplasma miroungigenitalium sp. nov. isolated from northern elephant seals (Mirounga angustirostris) and Ureaplasma zalophigenitalium sp. nov. isolated from California sea lions (Zalophus californianus).</title>
        <authorList>
            <person name="Volokhov D.V."/>
            <person name="Gulland F.M."/>
            <person name="Gao Y."/>
            <person name="Chizhikov V.E."/>
        </authorList>
    </citation>
    <scope>NUCLEOTIDE SEQUENCE [LARGE SCALE GENOMIC DNA]</scope>
    <source>
        <strain evidence="9 10">ES3182-GEN</strain>
    </source>
</reference>
<keyword evidence="6 8" id="KW-1133">Transmembrane helix</keyword>
<feature type="transmembrane region" description="Helical" evidence="8">
    <location>
        <begin position="192"/>
        <end position="213"/>
    </location>
</feature>
<keyword evidence="4" id="KW-1003">Cell membrane</keyword>
<dbReference type="Proteomes" id="UP001208245">
    <property type="component" value="Unassembled WGS sequence"/>
</dbReference>
<keyword evidence="10" id="KW-1185">Reference proteome</keyword>
<dbReference type="RefSeq" id="WP_263821574.1">
    <property type="nucleotide sequence ID" value="NZ_JAOXHL010000001.1"/>
</dbReference>
<gene>
    <name evidence="9" type="ORF">OF376_00370</name>
</gene>
<evidence type="ECO:0000256" key="5">
    <source>
        <dbReference type="ARBA" id="ARBA00022692"/>
    </source>
</evidence>
<dbReference type="PANTHER" id="PTHR30472">
    <property type="entry name" value="FERRIC ENTEROBACTIN TRANSPORT SYSTEM PERMEASE PROTEIN"/>
    <property type="match status" value="1"/>
</dbReference>
<proteinExistence type="inferred from homology"/>
<sequence>MSFIFKKQTKKISKKQYTFQLALLRHINLMSKRKIAALIICYLVLSLAVFWIFIWNLTYATTIDFASHGTPTSINMSFHEIMHKVFSLEFLVRDKFNSNGNLQNTVWSSLAIILVGFGLSVAGSITQSLTKNPLADPSTLGIVQATVFMVVLAISFNFRLYSFRFGFAFIGGAIAAMMLIILTFFSKQRKSYIQMTLAGLAVGVFFNTITYFLRSSDESAASANIFYVLGGPENILKATGFADWKTLWISAILIGIGLIMSMLIAHKLSLLELGDEKAKNLGSAIIYIKLLAILAAILLITPSILLAGNVAFVGLFTPHIIRKVFGVRDFRVLIPLSAVLGATLTSLGLILAREVPSINSSIWMQFIGAPTLAWVGWMHRKNL</sequence>
<evidence type="ECO:0000256" key="1">
    <source>
        <dbReference type="ARBA" id="ARBA00004651"/>
    </source>
</evidence>
<dbReference type="PANTHER" id="PTHR30472:SF1">
    <property type="entry name" value="FE(3+) DICITRATE TRANSPORT SYSTEM PERMEASE PROTEIN FECC-RELATED"/>
    <property type="match status" value="1"/>
</dbReference>
<keyword evidence="3" id="KW-0813">Transport</keyword>